<dbReference type="Gene3D" id="3.40.1190.20">
    <property type="match status" value="1"/>
</dbReference>
<dbReference type="PANTHER" id="PTHR43085">
    <property type="entry name" value="HEXOKINASE FAMILY MEMBER"/>
    <property type="match status" value="1"/>
</dbReference>
<organism evidence="7 8">
    <name type="scientific">Clostridium estertheticum subsp. estertheticum</name>
    <dbReference type="NCBI Taxonomy" id="1552"/>
    <lineage>
        <taxon>Bacteria</taxon>
        <taxon>Bacillati</taxon>
        <taxon>Bacillota</taxon>
        <taxon>Clostridia</taxon>
        <taxon>Eubacteriales</taxon>
        <taxon>Clostridiaceae</taxon>
        <taxon>Clostridium</taxon>
    </lineage>
</organism>
<keyword evidence="8" id="KW-1185">Reference proteome</keyword>
<dbReference type="InterPro" id="IPR050306">
    <property type="entry name" value="PfkB_Carbo_kinase"/>
</dbReference>
<dbReference type="InterPro" id="IPR002173">
    <property type="entry name" value="Carboh/pur_kinase_PfkB_CS"/>
</dbReference>
<feature type="domain" description="Carbohydrate kinase PfkB" evidence="6">
    <location>
        <begin position="2"/>
        <end position="297"/>
    </location>
</feature>
<accession>A0A1J0GET8</accession>
<keyword evidence="3" id="KW-0547">Nucleotide-binding</keyword>
<dbReference type="STRING" id="1552.A7L45_07275"/>
<evidence type="ECO:0000313" key="8">
    <source>
        <dbReference type="Proteomes" id="UP000182569"/>
    </source>
</evidence>
<dbReference type="GO" id="GO:0016301">
    <property type="term" value="F:kinase activity"/>
    <property type="evidence" value="ECO:0007669"/>
    <property type="project" value="UniProtKB-KW"/>
</dbReference>
<comment type="similarity">
    <text evidence="1">Belongs to the carbohydrate kinase PfkB family.</text>
</comment>
<dbReference type="PANTHER" id="PTHR43085:SF1">
    <property type="entry name" value="PSEUDOURIDINE KINASE-RELATED"/>
    <property type="match status" value="1"/>
</dbReference>
<evidence type="ECO:0000256" key="3">
    <source>
        <dbReference type="ARBA" id="ARBA00022741"/>
    </source>
</evidence>
<evidence type="ECO:0000256" key="1">
    <source>
        <dbReference type="ARBA" id="ARBA00010688"/>
    </source>
</evidence>
<dbReference type="InterPro" id="IPR011611">
    <property type="entry name" value="PfkB_dom"/>
</dbReference>
<proteinExistence type="inferred from homology"/>
<evidence type="ECO:0000259" key="6">
    <source>
        <dbReference type="Pfam" id="PF00294"/>
    </source>
</evidence>
<dbReference type="OrthoDB" id="9813569at2"/>
<dbReference type="InterPro" id="IPR029056">
    <property type="entry name" value="Ribokinase-like"/>
</dbReference>
<evidence type="ECO:0000256" key="5">
    <source>
        <dbReference type="ARBA" id="ARBA00022840"/>
    </source>
</evidence>
<reference evidence="8" key="1">
    <citation type="journal article" date="2016" name="Front. Microbiol.">
        <title>Complete Genome Sequence of Clostridium estertheticum DSM 8809, a Microbe Identified in Spoiled Vacuum Packed Beef.</title>
        <authorList>
            <person name="Yu Z."/>
            <person name="Gunn L."/>
            <person name="Brennan E."/>
            <person name="Reid R."/>
            <person name="Wall P.G."/>
            <person name="Gaora O.P."/>
            <person name="Hurley D."/>
            <person name="Bolton D."/>
            <person name="Fanning S."/>
        </authorList>
    </citation>
    <scope>NUCLEOTIDE SEQUENCE [LARGE SCALE GENOMIC DNA]</scope>
    <source>
        <strain evidence="8">DSM 8809</strain>
    </source>
</reference>
<keyword evidence="4 7" id="KW-0418">Kinase</keyword>
<dbReference type="Proteomes" id="UP000182569">
    <property type="component" value="Chromosome"/>
</dbReference>
<dbReference type="SUPFAM" id="SSF53613">
    <property type="entry name" value="Ribokinase-like"/>
    <property type="match status" value="1"/>
</dbReference>
<evidence type="ECO:0000256" key="2">
    <source>
        <dbReference type="ARBA" id="ARBA00022679"/>
    </source>
</evidence>
<sequence>MDVVTFGESMVLFGPDSSGPLRYVQNFNKSIAGAESNVSIALAKLGHKVGWFSKLGDDEFGRYIQSTIRGEGVDVSRVIFEPGKNTGILFKERFMHSNPNVYYYRKGSAASDLKAEELDESYIKDAKILHITGITPALSESCRKTLFKAIEVAKANKVLVSFDPNIRLKLWTKEEAIPVMLEIAKLSDIIFPGIDEGEMLLGFTKPNDIADSFIKMGCSVVAVKLGEEGCYIADKDRGLYVNAYKLENPQDTVGAGDGFAAGFLSGMLKKLDLKECGEYANGVGAMAVLVKGDMEGYPNYEQLMAFIGEKKTISR</sequence>
<dbReference type="GO" id="GO:0005524">
    <property type="term" value="F:ATP binding"/>
    <property type="evidence" value="ECO:0007669"/>
    <property type="project" value="UniProtKB-KW"/>
</dbReference>
<dbReference type="EMBL" id="CP015756">
    <property type="protein sequence ID" value="APC39884.1"/>
    <property type="molecule type" value="Genomic_DNA"/>
</dbReference>
<dbReference type="KEGG" id="ceu:A7L45_07275"/>
<dbReference type="CDD" id="cd01166">
    <property type="entry name" value="KdgK"/>
    <property type="match status" value="1"/>
</dbReference>
<evidence type="ECO:0000313" key="7">
    <source>
        <dbReference type="EMBL" id="APC39884.1"/>
    </source>
</evidence>
<name>A0A1J0GET8_9CLOT</name>
<dbReference type="PROSITE" id="PS00584">
    <property type="entry name" value="PFKB_KINASES_2"/>
    <property type="match status" value="1"/>
</dbReference>
<gene>
    <name evidence="7" type="ORF">A7L45_07275</name>
</gene>
<dbReference type="RefSeq" id="WP_071612178.1">
    <property type="nucleotide sequence ID" value="NZ_CP015756.1"/>
</dbReference>
<keyword evidence="5" id="KW-0067">ATP-binding</keyword>
<dbReference type="Pfam" id="PF00294">
    <property type="entry name" value="PfkB"/>
    <property type="match status" value="1"/>
</dbReference>
<keyword evidence="2" id="KW-0808">Transferase</keyword>
<evidence type="ECO:0000256" key="4">
    <source>
        <dbReference type="ARBA" id="ARBA00022777"/>
    </source>
</evidence>
<dbReference type="AlphaFoldDB" id="A0A1J0GET8"/>
<protein>
    <submittedName>
        <fullName evidence="7">2-dehydro-3-deoxygluconokinase</fullName>
    </submittedName>
</protein>